<dbReference type="Proteomes" id="UP000265300">
    <property type="component" value="Unplaced"/>
</dbReference>
<gene>
    <name evidence="3" type="primary">LOC103074528</name>
</gene>
<keyword evidence="1" id="KW-0812">Transmembrane</keyword>
<keyword evidence="1" id="KW-1133">Transmembrane helix</keyword>
<feature type="transmembrane region" description="Helical" evidence="1">
    <location>
        <begin position="21"/>
        <end position="43"/>
    </location>
</feature>
<keyword evidence="2" id="KW-1185">Reference proteome</keyword>
<accession>A0A340XLN8</accession>
<organism evidence="2 3">
    <name type="scientific">Lipotes vexillifer</name>
    <name type="common">Yangtze river dolphin</name>
    <dbReference type="NCBI Taxonomy" id="118797"/>
    <lineage>
        <taxon>Eukaryota</taxon>
        <taxon>Metazoa</taxon>
        <taxon>Chordata</taxon>
        <taxon>Craniata</taxon>
        <taxon>Vertebrata</taxon>
        <taxon>Euteleostomi</taxon>
        <taxon>Mammalia</taxon>
        <taxon>Eutheria</taxon>
        <taxon>Laurasiatheria</taxon>
        <taxon>Artiodactyla</taxon>
        <taxon>Whippomorpha</taxon>
        <taxon>Cetacea</taxon>
        <taxon>Odontoceti</taxon>
        <taxon>Lipotidae</taxon>
        <taxon>Lipotes</taxon>
    </lineage>
</organism>
<dbReference type="GeneID" id="103074528"/>
<evidence type="ECO:0000313" key="3">
    <source>
        <dbReference type="RefSeq" id="XP_007462348.1"/>
    </source>
</evidence>
<dbReference type="RefSeq" id="XP_007462348.1">
    <property type="nucleotide sequence ID" value="XM_007462286.1"/>
</dbReference>
<dbReference type="KEGG" id="lve:103074528"/>
<name>A0A340XLN8_LIPVE</name>
<dbReference type="InParanoid" id="A0A340XLN8"/>
<sequence length="213" mass="23907">MHVHIYMYAHVHVHTRVCVHIYIYIYIYIYINIYKGIYIYSYVRVCVHMESFESRSTPPSSVPSVPTRSLVHKSCSTQSFHRARKSPGIRGWNIGTKPVDINYCRRDDPKRSNLCFHPRPSWRGWMWAEVGSGPGGVRLGLKLAQQPPAPSTPLLMPAGSVPYLAAGFRILHCSCGWPDENGRADKPVESEASGNAASGGSWLRPAALRRLDA</sequence>
<evidence type="ECO:0000256" key="1">
    <source>
        <dbReference type="SAM" id="Phobius"/>
    </source>
</evidence>
<reference evidence="3" key="1">
    <citation type="submission" date="2025-08" db="UniProtKB">
        <authorList>
            <consortium name="RefSeq"/>
        </authorList>
    </citation>
    <scope>IDENTIFICATION</scope>
</reference>
<keyword evidence="1" id="KW-0472">Membrane</keyword>
<dbReference type="AlphaFoldDB" id="A0A340XLN8"/>
<protein>
    <submittedName>
        <fullName evidence="3">Uncharacterized protein LOC103074528</fullName>
    </submittedName>
</protein>
<proteinExistence type="predicted"/>
<evidence type="ECO:0000313" key="2">
    <source>
        <dbReference type="Proteomes" id="UP000265300"/>
    </source>
</evidence>